<gene>
    <name evidence="2" type="ORF">A5810_003197</name>
</gene>
<organism evidence="2 3">
    <name type="scientific">Enterococcus faecium</name>
    <name type="common">Streptococcus faecium</name>
    <dbReference type="NCBI Taxonomy" id="1352"/>
    <lineage>
        <taxon>Bacteria</taxon>
        <taxon>Bacillati</taxon>
        <taxon>Bacillota</taxon>
        <taxon>Bacilli</taxon>
        <taxon>Lactobacillales</taxon>
        <taxon>Enterococcaceae</taxon>
        <taxon>Enterococcus</taxon>
    </lineage>
</organism>
<accession>A0A2C9X4N1</accession>
<name>A0A2C9X4N1_ENTFC</name>
<evidence type="ECO:0000313" key="3">
    <source>
        <dbReference type="Proteomes" id="UP000194885"/>
    </source>
</evidence>
<feature type="transmembrane region" description="Helical" evidence="1">
    <location>
        <begin position="59"/>
        <end position="79"/>
    </location>
</feature>
<dbReference type="Proteomes" id="UP000194885">
    <property type="component" value="Unassembled WGS sequence"/>
</dbReference>
<dbReference type="RefSeq" id="WP_086324064.1">
    <property type="nucleotide sequence ID" value="NZ_NGKW01000040.1"/>
</dbReference>
<protein>
    <submittedName>
        <fullName evidence="2">Uncharacterized protein</fullName>
    </submittedName>
</protein>
<reference evidence="2 3" key="1">
    <citation type="submission" date="2017-05" db="EMBL/GenBank/DDBJ databases">
        <title>The Genome Sequence of Enterococcus faecium 7H8_DIV0219.</title>
        <authorList>
            <consortium name="The Broad Institute Genomics Platform"/>
            <consortium name="The Broad Institute Genomic Center for Infectious Diseases"/>
            <person name="Earl A."/>
            <person name="Manson A."/>
            <person name="Schwartman J."/>
            <person name="Gilmore M."/>
            <person name="Abouelleil A."/>
            <person name="Cao P."/>
            <person name="Chapman S."/>
            <person name="Cusick C."/>
            <person name="Shea T."/>
            <person name="Young S."/>
            <person name="Neafsey D."/>
            <person name="Nusbaum C."/>
            <person name="Birren B."/>
        </authorList>
    </citation>
    <scope>NUCLEOTIDE SEQUENCE [LARGE SCALE GENOMIC DNA]</scope>
    <source>
        <strain evidence="2 3">7H8_DIV0219</strain>
    </source>
</reference>
<proteinExistence type="predicted"/>
<keyword evidence="1" id="KW-0472">Membrane</keyword>
<dbReference type="AlphaFoldDB" id="A0A2C9X4N1"/>
<feature type="transmembrane region" description="Helical" evidence="1">
    <location>
        <begin position="27"/>
        <end position="53"/>
    </location>
</feature>
<comment type="caution">
    <text evidence="2">The sequence shown here is derived from an EMBL/GenBank/DDBJ whole genome shotgun (WGS) entry which is preliminary data.</text>
</comment>
<keyword evidence="1" id="KW-1133">Transmembrane helix</keyword>
<keyword evidence="1" id="KW-0812">Transmembrane</keyword>
<dbReference type="EMBL" id="NGKW01000040">
    <property type="protein sequence ID" value="OTN82276.1"/>
    <property type="molecule type" value="Genomic_DNA"/>
</dbReference>
<evidence type="ECO:0000313" key="2">
    <source>
        <dbReference type="EMBL" id="OTN82276.1"/>
    </source>
</evidence>
<evidence type="ECO:0000256" key="1">
    <source>
        <dbReference type="SAM" id="Phobius"/>
    </source>
</evidence>
<sequence length="102" mass="12755">MKKNRKNIKLLKIWEEYKITRNKEEDFLYWLIIRKLNIFEKIVVALILWGVWLKYAFDLVFMVKFLEVIFLVGIIYWLVDIFLRIKNRLVRYVRKNDEDKKI</sequence>